<evidence type="ECO:0000259" key="6">
    <source>
        <dbReference type="Pfam" id="PF04773"/>
    </source>
</evidence>
<evidence type="ECO:0000256" key="3">
    <source>
        <dbReference type="ARBA" id="ARBA00023237"/>
    </source>
</evidence>
<dbReference type="Pfam" id="PF04773">
    <property type="entry name" value="FecR"/>
    <property type="match status" value="1"/>
</dbReference>
<evidence type="ECO:0000256" key="5">
    <source>
        <dbReference type="SAM" id="SignalP"/>
    </source>
</evidence>
<keyword evidence="3" id="KW-0998">Cell outer membrane</keyword>
<dbReference type="InterPro" id="IPR011990">
    <property type="entry name" value="TPR-like_helical_dom_sf"/>
</dbReference>
<dbReference type="InterPro" id="IPR036942">
    <property type="entry name" value="Beta-barrel_TonB_sf"/>
</dbReference>
<organism evidence="7 8">
    <name type="scientific">Sinorhizobium terangae</name>
    <dbReference type="NCBI Taxonomy" id="110322"/>
    <lineage>
        <taxon>Bacteria</taxon>
        <taxon>Pseudomonadati</taxon>
        <taxon>Pseudomonadota</taxon>
        <taxon>Alphaproteobacteria</taxon>
        <taxon>Hyphomicrobiales</taxon>
        <taxon>Rhizobiaceae</taxon>
        <taxon>Sinorhizobium/Ensifer group</taxon>
        <taxon>Sinorhizobium</taxon>
    </lineage>
</organism>
<evidence type="ECO:0000313" key="7">
    <source>
        <dbReference type="EMBL" id="MQX16292.1"/>
    </source>
</evidence>
<feature type="signal peptide" evidence="5">
    <location>
        <begin position="1"/>
        <end position="21"/>
    </location>
</feature>
<feature type="chain" id="PRO_5026843287" evidence="5">
    <location>
        <begin position="22"/>
        <end position="1196"/>
    </location>
</feature>
<dbReference type="EMBL" id="WITC01000061">
    <property type="protein sequence ID" value="MQX16292.1"/>
    <property type="molecule type" value="Genomic_DNA"/>
</dbReference>
<keyword evidence="4" id="KW-0802">TPR repeat</keyword>
<accession>A0A6N7LET7</accession>
<dbReference type="InterPro" id="IPR019734">
    <property type="entry name" value="TPR_rpt"/>
</dbReference>
<evidence type="ECO:0000313" key="8">
    <source>
        <dbReference type="Proteomes" id="UP000439983"/>
    </source>
</evidence>
<name>A0A6N7LET7_SINTE</name>
<keyword evidence="8" id="KW-1185">Reference proteome</keyword>
<keyword evidence="2" id="KW-0472">Membrane</keyword>
<dbReference type="RefSeq" id="WP_153440229.1">
    <property type="nucleotide sequence ID" value="NZ_JACIGA010000002.1"/>
</dbReference>
<feature type="domain" description="FecR protein" evidence="6">
    <location>
        <begin position="65"/>
        <end position="160"/>
    </location>
</feature>
<dbReference type="GO" id="GO:0016757">
    <property type="term" value="F:glycosyltransferase activity"/>
    <property type="evidence" value="ECO:0007669"/>
    <property type="project" value="UniProtKB-KW"/>
</dbReference>
<gene>
    <name evidence="7" type="ORF">GHK62_16425</name>
</gene>
<dbReference type="Gene3D" id="2.40.170.20">
    <property type="entry name" value="TonB-dependent receptor, beta-barrel domain"/>
    <property type="match status" value="1"/>
</dbReference>
<keyword evidence="5" id="KW-0732">Signal</keyword>
<evidence type="ECO:0000256" key="4">
    <source>
        <dbReference type="PROSITE-ProRule" id="PRU00339"/>
    </source>
</evidence>
<dbReference type="Gene3D" id="2.60.120.1440">
    <property type="match status" value="1"/>
</dbReference>
<dbReference type="AlphaFoldDB" id="A0A6N7LET7"/>
<dbReference type="SMART" id="SM00028">
    <property type="entry name" value="TPR"/>
    <property type="match status" value="5"/>
</dbReference>
<comment type="subcellular location">
    <subcellularLocation>
        <location evidence="1">Cell outer membrane</location>
    </subcellularLocation>
</comment>
<dbReference type="SUPFAM" id="SSF56935">
    <property type="entry name" value="Porins"/>
    <property type="match status" value="1"/>
</dbReference>
<dbReference type="GO" id="GO:0009279">
    <property type="term" value="C:cell outer membrane"/>
    <property type="evidence" value="ECO:0007669"/>
    <property type="project" value="UniProtKB-SubCell"/>
</dbReference>
<dbReference type="PROSITE" id="PS50005">
    <property type="entry name" value="TPR"/>
    <property type="match status" value="1"/>
</dbReference>
<dbReference type="Gene3D" id="1.25.40.10">
    <property type="entry name" value="Tetratricopeptide repeat domain"/>
    <property type="match status" value="1"/>
</dbReference>
<comment type="caution">
    <text evidence="7">The sequence shown here is derived from an EMBL/GenBank/DDBJ whole genome shotgun (WGS) entry which is preliminary data.</text>
</comment>
<protein>
    <submittedName>
        <fullName evidence="7">UDP-N-acetylglucosamine-peptide N-acetylglucosaminyltransferase</fullName>
    </submittedName>
</protein>
<dbReference type="Proteomes" id="UP000439983">
    <property type="component" value="Unassembled WGS sequence"/>
</dbReference>
<reference evidence="7 8" key="1">
    <citation type="journal article" date="2013" name="Genome Biol.">
        <title>Comparative genomics of the core and accessory genomes of 48 Sinorhizobium strains comprising five genospecies.</title>
        <authorList>
            <person name="Sugawara M."/>
            <person name="Epstein B."/>
            <person name="Badgley B.D."/>
            <person name="Unno T."/>
            <person name="Xu L."/>
            <person name="Reese J."/>
            <person name="Gyaneshwar P."/>
            <person name="Denny R."/>
            <person name="Mudge J."/>
            <person name="Bharti A.K."/>
            <person name="Farmer A.D."/>
            <person name="May G.D."/>
            <person name="Woodward J.E."/>
            <person name="Medigue C."/>
            <person name="Vallenet D."/>
            <person name="Lajus A."/>
            <person name="Rouy Z."/>
            <person name="Martinez-Vaz B."/>
            <person name="Tiffin P."/>
            <person name="Young N.D."/>
            <person name="Sadowsky M.J."/>
        </authorList>
    </citation>
    <scope>NUCLEOTIDE SEQUENCE [LARGE SCALE GENOMIC DNA]</scope>
    <source>
        <strain evidence="7 8">USDA4894</strain>
    </source>
</reference>
<keyword evidence="7" id="KW-0328">Glycosyltransferase</keyword>
<feature type="repeat" description="TPR" evidence="4">
    <location>
        <begin position="444"/>
        <end position="477"/>
    </location>
</feature>
<dbReference type="InterPro" id="IPR006860">
    <property type="entry name" value="FecR"/>
</dbReference>
<proteinExistence type="predicted"/>
<dbReference type="OrthoDB" id="7810516at2"/>
<dbReference type="PANTHER" id="PTHR38731">
    <property type="entry name" value="LIPL45-RELATED LIPOPROTEIN-RELATED"/>
    <property type="match status" value="1"/>
</dbReference>
<dbReference type="SUPFAM" id="SSF48452">
    <property type="entry name" value="TPR-like"/>
    <property type="match status" value="2"/>
</dbReference>
<sequence length="1196" mass="129609">MRKLKFAVAAFAVLGSVLPSAAEVFSRASSPEGSVIARKSGEEIRFIEVDDWRTVEVNQDLLAGDVLRTNATGSLALLFADDTQMRMGRNTTLLIKKIGENSDGELSLQSGVVWARAKRGGSGLTIDTPAATAAIRGTDWTLRITGNGDTTLSVLEGRVELKNAQGSVTVNQGEGAFAAIGQAPRKYILVNLEEREQILLYTELRGAFATLPLSGVGGRETRARRDAILAIAPAQRSSEDWVALAEAMLSSDGRAAAKDALAHLRRPLPAGLEARAKLVEAMIAGQELHYAEASRLFAAAMPHLPRNRRAAAAFGRWFASALEHPDRETPPPATSAYADDPVAVMARATAAAHILGQAEAIKILKAAEERFPNDARLPAMRADLAFQLDRRDEVREALARAKAIDPEEPAYLLANARFRATVSSDLDGALADLKRATKIAPGDDAAWNELGIVQSDRSAIREADAAHRRAIELNPENAALHANYARFLMDNDQIAAAKAAIDRAEALDPRSYAVLAAKGRYLLRIGRTEEGEKALLEASAVNPTYGDSLIGLAIGSYQLGADEEAAQALDNADRFDPDNPSIPLIRSGIALDQYRADEAIVEAREALRRRQARGGYYGGYDANRQVSSFLGIALDNVGLNEWSQYYADRSYDPFRSTTYLDEAAAGRVSPFEGFAPLLSPSERTQAGGSTVSSNLQAVLLDPLAVASPTIRNSLERTSFFEAAIGGGLIMQEGELGWKSDVLVQGTSYASLPISYYLQAEALRPDSPRTNDRDDITGATFAVGMHPTLEDNVYLFGDMIDLDTGFPGQTWSPTPFDTRETRSSNLGIGWSHTFGERNLLQAFGVIGDTDVDQSIDLVDRIGPYRVEQETEEETATIGVSHLYGIGPVTLRYGAETGRFTTRDSAVYTDLLTGGVFFVDRFSDEGNATRVYTDATWDVSEDLQFQGGVYGNWLEDVADDCPCVDPRIGVAWSPVENHWLRAFYREDTQFSSRYTLAPVSTVGLTPLDLPLFIGGNVKTAALRWEAEWSERFFTSVEYQHQRFDGLSLDIPELLGSFDTTSGEIDRVHVSANYWIGDGLGAFGSFTWNHSVDLTPGSGGEFAVPLVPDYRGQVGLTVVHPSRVRATVAQTFVGERVGAPFGIDLESYTTTDAAITWESPSGHLEVGLQLLNAFDNDFDLALGIPGPGRTVLGSVRAKF</sequence>
<evidence type="ECO:0000256" key="2">
    <source>
        <dbReference type="ARBA" id="ARBA00023136"/>
    </source>
</evidence>
<keyword evidence="7" id="KW-0808">Transferase</keyword>
<evidence type="ECO:0000256" key="1">
    <source>
        <dbReference type="ARBA" id="ARBA00004442"/>
    </source>
</evidence>